<feature type="domain" description="DUF4440" evidence="1">
    <location>
        <begin position="21"/>
        <end position="119"/>
    </location>
</feature>
<keyword evidence="3" id="KW-1185">Reference proteome</keyword>
<evidence type="ECO:0000313" key="2">
    <source>
        <dbReference type="EMBL" id="KAF2651161.1"/>
    </source>
</evidence>
<dbReference type="InterPro" id="IPR032710">
    <property type="entry name" value="NTF2-like_dom_sf"/>
</dbReference>
<evidence type="ECO:0000259" key="1">
    <source>
        <dbReference type="Pfam" id="PF14534"/>
    </source>
</evidence>
<name>A0A6A6SVZ8_9PLEO</name>
<evidence type="ECO:0000313" key="3">
    <source>
        <dbReference type="Proteomes" id="UP000799324"/>
    </source>
</evidence>
<dbReference type="Proteomes" id="UP000799324">
    <property type="component" value="Unassembled WGS sequence"/>
</dbReference>
<organism evidence="2 3">
    <name type="scientific">Lophiostoma macrostomum CBS 122681</name>
    <dbReference type="NCBI Taxonomy" id="1314788"/>
    <lineage>
        <taxon>Eukaryota</taxon>
        <taxon>Fungi</taxon>
        <taxon>Dikarya</taxon>
        <taxon>Ascomycota</taxon>
        <taxon>Pezizomycotina</taxon>
        <taxon>Dothideomycetes</taxon>
        <taxon>Pleosporomycetidae</taxon>
        <taxon>Pleosporales</taxon>
        <taxon>Lophiostomataceae</taxon>
        <taxon>Lophiostoma</taxon>
    </lineage>
</organism>
<sequence>MAEITSPSLTATLCDHEHRAWSALCTSGAALLPLLSPNPVMIFPGGVVLTATSTPSLQGSLKEGTFTPWESYTLSHDESVPVGDSSGIVWYKVEAKRQGVVFKAVCSSVWTREEQTWKMVSHQQTLID</sequence>
<dbReference type="OrthoDB" id="2865667at2759"/>
<dbReference type="AlphaFoldDB" id="A0A6A6SVZ8"/>
<dbReference type="InterPro" id="IPR027843">
    <property type="entry name" value="DUF4440"/>
</dbReference>
<gene>
    <name evidence="2" type="ORF">K491DRAFT_607491</name>
</gene>
<dbReference type="SUPFAM" id="SSF54427">
    <property type="entry name" value="NTF2-like"/>
    <property type="match status" value="1"/>
</dbReference>
<accession>A0A6A6SVZ8</accession>
<dbReference type="Gene3D" id="3.10.450.50">
    <property type="match status" value="1"/>
</dbReference>
<dbReference type="EMBL" id="MU004433">
    <property type="protein sequence ID" value="KAF2651161.1"/>
    <property type="molecule type" value="Genomic_DNA"/>
</dbReference>
<protein>
    <recommendedName>
        <fullName evidence="1">DUF4440 domain-containing protein</fullName>
    </recommendedName>
</protein>
<proteinExistence type="predicted"/>
<reference evidence="2" key="1">
    <citation type="journal article" date="2020" name="Stud. Mycol.">
        <title>101 Dothideomycetes genomes: a test case for predicting lifestyles and emergence of pathogens.</title>
        <authorList>
            <person name="Haridas S."/>
            <person name="Albert R."/>
            <person name="Binder M."/>
            <person name="Bloem J."/>
            <person name="Labutti K."/>
            <person name="Salamov A."/>
            <person name="Andreopoulos B."/>
            <person name="Baker S."/>
            <person name="Barry K."/>
            <person name="Bills G."/>
            <person name="Bluhm B."/>
            <person name="Cannon C."/>
            <person name="Castanera R."/>
            <person name="Culley D."/>
            <person name="Daum C."/>
            <person name="Ezra D."/>
            <person name="Gonzalez J."/>
            <person name="Henrissat B."/>
            <person name="Kuo A."/>
            <person name="Liang C."/>
            <person name="Lipzen A."/>
            <person name="Lutzoni F."/>
            <person name="Magnuson J."/>
            <person name="Mondo S."/>
            <person name="Nolan M."/>
            <person name="Ohm R."/>
            <person name="Pangilinan J."/>
            <person name="Park H.-J."/>
            <person name="Ramirez L."/>
            <person name="Alfaro M."/>
            <person name="Sun H."/>
            <person name="Tritt A."/>
            <person name="Yoshinaga Y."/>
            <person name="Zwiers L.-H."/>
            <person name="Turgeon B."/>
            <person name="Goodwin S."/>
            <person name="Spatafora J."/>
            <person name="Crous P."/>
            <person name="Grigoriev I."/>
        </authorList>
    </citation>
    <scope>NUCLEOTIDE SEQUENCE</scope>
    <source>
        <strain evidence="2">CBS 122681</strain>
    </source>
</reference>
<dbReference type="Pfam" id="PF14534">
    <property type="entry name" value="DUF4440"/>
    <property type="match status" value="1"/>
</dbReference>